<evidence type="ECO:0000313" key="3">
    <source>
        <dbReference type="Proteomes" id="UP000712281"/>
    </source>
</evidence>
<feature type="transmembrane region" description="Helical" evidence="1">
    <location>
        <begin position="115"/>
        <end position="133"/>
    </location>
</feature>
<keyword evidence="1" id="KW-1133">Transmembrane helix</keyword>
<gene>
    <name evidence="2" type="ORF">F2Q68_00020210</name>
</gene>
<reference evidence="2" key="1">
    <citation type="submission" date="2019-12" db="EMBL/GenBank/DDBJ databases">
        <title>Genome sequencing and annotation of Brassica cretica.</title>
        <authorList>
            <person name="Studholme D.J."/>
            <person name="Sarris P.F."/>
        </authorList>
    </citation>
    <scope>NUCLEOTIDE SEQUENCE</scope>
    <source>
        <strain evidence="2">PFS-001/15</strain>
        <tissue evidence="2">Leaf</tissue>
    </source>
</reference>
<protein>
    <submittedName>
        <fullName evidence="2">Uncharacterized protein</fullName>
    </submittedName>
</protein>
<feature type="transmembrane region" description="Helical" evidence="1">
    <location>
        <begin position="139"/>
        <end position="158"/>
    </location>
</feature>
<proteinExistence type="predicted"/>
<name>A0A8S9FPQ8_BRACR</name>
<organism evidence="2 3">
    <name type="scientific">Brassica cretica</name>
    <name type="common">Mustard</name>
    <dbReference type="NCBI Taxonomy" id="69181"/>
    <lineage>
        <taxon>Eukaryota</taxon>
        <taxon>Viridiplantae</taxon>
        <taxon>Streptophyta</taxon>
        <taxon>Embryophyta</taxon>
        <taxon>Tracheophyta</taxon>
        <taxon>Spermatophyta</taxon>
        <taxon>Magnoliopsida</taxon>
        <taxon>eudicotyledons</taxon>
        <taxon>Gunneridae</taxon>
        <taxon>Pentapetalae</taxon>
        <taxon>rosids</taxon>
        <taxon>malvids</taxon>
        <taxon>Brassicales</taxon>
        <taxon>Brassicaceae</taxon>
        <taxon>Brassiceae</taxon>
        <taxon>Brassica</taxon>
    </lineage>
</organism>
<keyword evidence="1" id="KW-0472">Membrane</keyword>
<dbReference type="EMBL" id="QGKW02002228">
    <property type="protein sequence ID" value="KAF2535084.1"/>
    <property type="molecule type" value="Genomic_DNA"/>
</dbReference>
<sequence>MVLPIETKQERVRYNFRTGALRMTELVARFDPARPSAELDRSSSADGRAGRAFGPARPSVELDCLFFSSEDVFTQIAKDVVGQGLDHGTFVLTLSAESVAGRLPARMRPRGTKRMLPLGLTLNVFAPAFLLVVSSLVGLLFGNGCNCGLIGLFLLVRYRPNHRPPIKQEHDRRPTVYQGSGALHDGLTADPAKVTKSAIRN</sequence>
<evidence type="ECO:0000256" key="1">
    <source>
        <dbReference type="SAM" id="Phobius"/>
    </source>
</evidence>
<dbReference type="Proteomes" id="UP000712281">
    <property type="component" value="Unassembled WGS sequence"/>
</dbReference>
<dbReference type="AlphaFoldDB" id="A0A8S9FPQ8"/>
<keyword evidence="1" id="KW-0812">Transmembrane</keyword>
<comment type="caution">
    <text evidence="2">The sequence shown here is derived from an EMBL/GenBank/DDBJ whole genome shotgun (WGS) entry which is preliminary data.</text>
</comment>
<evidence type="ECO:0000313" key="2">
    <source>
        <dbReference type="EMBL" id="KAF2535084.1"/>
    </source>
</evidence>
<accession>A0A8S9FPQ8</accession>